<organism evidence="8 9">
    <name type="scientific">Nonomuraea antimicrobica</name>
    <dbReference type="NCBI Taxonomy" id="561173"/>
    <lineage>
        <taxon>Bacteria</taxon>
        <taxon>Bacillati</taxon>
        <taxon>Actinomycetota</taxon>
        <taxon>Actinomycetes</taxon>
        <taxon>Streptosporangiales</taxon>
        <taxon>Streptosporangiaceae</taxon>
        <taxon>Nonomuraea</taxon>
    </lineage>
</organism>
<proteinExistence type="inferred from homology"/>
<evidence type="ECO:0000256" key="3">
    <source>
        <dbReference type="ARBA" id="ARBA00023082"/>
    </source>
</evidence>
<evidence type="ECO:0000313" key="9">
    <source>
        <dbReference type="Proteomes" id="UP001500902"/>
    </source>
</evidence>
<dbReference type="Pfam" id="PF08281">
    <property type="entry name" value="Sigma70_r4_2"/>
    <property type="match status" value="1"/>
</dbReference>
<dbReference type="SUPFAM" id="SSF88946">
    <property type="entry name" value="Sigma2 domain of RNA polymerase sigma factors"/>
    <property type="match status" value="1"/>
</dbReference>
<dbReference type="NCBIfam" id="TIGR02983">
    <property type="entry name" value="SigE-fam_strep"/>
    <property type="match status" value="1"/>
</dbReference>
<dbReference type="InterPro" id="IPR013324">
    <property type="entry name" value="RNA_pol_sigma_r3/r4-like"/>
</dbReference>
<evidence type="ECO:0000256" key="1">
    <source>
        <dbReference type="ARBA" id="ARBA00010641"/>
    </source>
</evidence>
<dbReference type="EMBL" id="BAAAZP010000040">
    <property type="protein sequence ID" value="GAA3659422.1"/>
    <property type="molecule type" value="Genomic_DNA"/>
</dbReference>
<evidence type="ECO:0000259" key="6">
    <source>
        <dbReference type="Pfam" id="PF04542"/>
    </source>
</evidence>
<keyword evidence="3" id="KW-0731">Sigma factor</keyword>
<accession>A0ABP7BJF7</accession>
<dbReference type="InterPro" id="IPR013249">
    <property type="entry name" value="RNA_pol_sigma70_r4_t2"/>
</dbReference>
<evidence type="ECO:0000256" key="4">
    <source>
        <dbReference type="ARBA" id="ARBA00023125"/>
    </source>
</evidence>
<keyword evidence="4" id="KW-0238">DNA-binding</keyword>
<gene>
    <name evidence="8" type="ORF">GCM10022224_023570</name>
</gene>
<dbReference type="InterPro" id="IPR007627">
    <property type="entry name" value="RNA_pol_sigma70_r2"/>
</dbReference>
<feature type="domain" description="RNA polymerase sigma factor 70 region 4 type 2" evidence="7">
    <location>
        <begin position="102"/>
        <end position="153"/>
    </location>
</feature>
<comment type="similarity">
    <text evidence="1">Belongs to the sigma-70 factor family. ECF subfamily.</text>
</comment>
<protein>
    <submittedName>
        <fullName evidence="8">SigE family RNA polymerase sigma factor</fullName>
    </submittedName>
</protein>
<comment type="caution">
    <text evidence="8">The sequence shown here is derived from an EMBL/GenBank/DDBJ whole genome shotgun (WGS) entry which is preliminary data.</text>
</comment>
<dbReference type="InterPro" id="IPR039425">
    <property type="entry name" value="RNA_pol_sigma-70-like"/>
</dbReference>
<dbReference type="PANTHER" id="PTHR43133:SF50">
    <property type="entry name" value="ECF RNA POLYMERASE SIGMA FACTOR SIGM"/>
    <property type="match status" value="1"/>
</dbReference>
<keyword evidence="2" id="KW-0805">Transcription regulation</keyword>
<evidence type="ECO:0000259" key="7">
    <source>
        <dbReference type="Pfam" id="PF08281"/>
    </source>
</evidence>
<evidence type="ECO:0000256" key="2">
    <source>
        <dbReference type="ARBA" id="ARBA00023015"/>
    </source>
</evidence>
<dbReference type="Gene3D" id="1.10.1740.10">
    <property type="match status" value="1"/>
</dbReference>
<dbReference type="SUPFAM" id="SSF88659">
    <property type="entry name" value="Sigma3 and sigma4 domains of RNA polymerase sigma factors"/>
    <property type="match status" value="1"/>
</dbReference>
<dbReference type="InterPro" id="IPR013325">
    <property type="entry name" value="RNA_pol_sigma_r2"/>
</dbReference>
<dbReference type="Proteomes" id="UP001500902">
    <property type="component" value="Unassembled WGS sequence"/>
</dbReference>
<keyword evidence="5" id="KW-0804">Transcription</keyword>
<feature type="domain" description="RNA polymerase sigma-70 region 2" evidence="6">
    <location>
        <begin position="17"/>
        <end position="79"/>
    </location>
</feature>
<dbReference type="InterPro" id="IPR014325">
    <property type="entry name" value="RNA_pol_sigma-E_actinobac"/>
</dbReference>
<evidence type="ECO:0000256" key="5">
    <source>
        <dbReference type="ARBA" id="ARBA00023163"/>
    </source>
</evidence>
<dbReference type="PANTHER" id="PTHR43133">
    <property type="entry name" value="RNA POLYMERASE ECF-TYPE SIGMA FACTO"/>
    <property type="match status" value="1"/>
</dbReference>
<dbReference type="CDD" id="cd06171">
    <property type="entry name" value="Sigma70_r4"/>
    <property type="match status" value="1"/>
</dbReference>
<name>A0ABP7BJF7_9ACTN</name>
<dbReference type="Pfam" id="PF04542">
    <property type="entry name" value="Sigma70_r2"/>
    <property type="match status" value="1"/>
</dbReference>
<dbReference type="InterPro" id="IPR036388">
    <property type="entry name" value="WH-like_DNA-bd_sf"/>
</dbReference>
<evidence type="ECO:0000313" key="8">
    <source>
        <dbReference type="EMBL" id="GAA3659422.1"/>
    </source>
</evidence>
<reference evidence="9" key="1">
    <citation type="journal article" date="2019" name="Int. J. Syst. Evol. Microbiol.">
        <title>The Global Catalogue of Microorganisms (GCM) 10K type strain sequencing project: providing services to taxonomists for standard genome sequencing and annotation.</title>
        <authorList>
            <consortium name="The Broad Institute Genomics Platform"/>
            <consortium name="The Broad Institute Genome Sequencing Center for Infectious Disease"/>
            <person name="Wu L."/>
            <person name="Ma J."/>
        </authorList>
    </citation>
    <scope>NUCLEOTIDE SEQUENCE [LARGE SCALE GENOMIC DNA]</scope>
    <source>
        <strain evidence="9">JCM 16904</strain>
    </source>
</reference>
<sequence length="171" mass="19839">MTRKPDTEFSEFVRRRGKHHLRTAVLLTGDWHSAEDLVQSCLLKLYRVWPRLDTGTDPDAYLRRILVNTHRSWWQVRWRREVPIASAPDVPDEQDDRAVAIALRAALRRLPARQRLALVLRYFEDLPEAQVAELMGCSVGSVKTHAHRGIRRLRELLPDVNELPAPARGKR</sequence>
<keyword evidence="9" id="KW-1185">Reference proteome</keyword>
<dbReference type="Gene3D" id="1.10.10.10">
    <property type="entry name" value="Winged helix-like DNA-binding domain superfamily/Winged helix DNA-binding domain"/>
    <property type="match status" value="1"/>
</dbReference>
<dbReference type="InterPro" id="IPR014284">
    <property type="entry name" value="RNA_pol_sigma-70_dom"/>
</dbReference>
<dbReference type="NCBIfam" id="TIGR02937">
    <property type="entry name" value="sigma70-ECF"/>
    <property type="match status" value="1"/>
</dbReference>
<dbReference type="RefSeq" id="WP_344876009.1">
    <property type="nucleotide sequence ID" value="NZ_BAAAZP010000040.1"/>
</dbReference>